<dbReference type="SUPFAM" id="SSF53822">
    <property type="entry name" value="Periplasmic binding protein-like I"/>
    <property type="match status" value="1"/>
</dbReference>
<dbReference type="SMART" id="SM00354">
    <property type="entry name" value="HTH_LACI"/>
    <property type="match status" value="1"/>
</dbReference>
<dbReference type="PANTHER" id="PTHR30146">
    <property type="entry name" value="LACI-RELATED TRANSCRIPTIONAL REPRESSOR"/>
    <property type="match status" value="1"/>
</dbReference>
<feature type="domain" description="HTH lacI-type" evidence="4">
    <location>
        <begin position="18"/>
        <end position="72"/>
    </location>
</feature>
<evidence type="ECO:0000256" key="1">
    <source>
        <dbReference type="ARBA" id="ARBA00023015"/>
    </source>
</evidence>
<organism evidence="5 6">
    <name type="scientific">Streptomyces stelliscabiei</name>
    <dbReference type="NCBI Taxonomy" id="146820"/>
    <lineage>
        <taxon>Bacteria</taxon>
        <taxon>Bacillati</taxon>
        <taxon>Actinomycetota</taxon>
        <taxon>Actinomycetes</taxon>
        <taxon>Kitasatosporales</taxon>
        <taxon>Streptomycetaceae</taxon>
        <taxon>Streptomyces</taxon>
    </lineage>
</organism>
<dbReference type="SUPFAM" id="SSF47413">
    <property type="entry name" value="lambda repressor-like DNA-binding domains"/>
    <property type="match status" value="1"/>
</dbReference>
<dbReference type="GO" id="GO:0000976">
    <property type="term" value="F:transcription cis-regulatory region binding"/>
    <property type="evidence" value="ECO:0007669"/>
    <property type="project" value="TreeGrafter"/>
</dbReference>
<dbReference type="PANTHER" id="PTHR30146:SF109">
    <property type="entry name" value="HTH-TYPE TRANSCRIPTIONAL REGULATOR GALS"/>
    <property type="match status" value="1"/>
</dbReference>
<keyword evidence="2" id="KW-0238">DNA-binding</keyword>
<dbReference type="Gene3D" id="3.40.50.2300">
    <property type="match status" value="2"/>
</dbReference>
<dbReference type="AlphaFoldDB" id="A0A8I0PI95"/>
<dbReference type="GeneID" id="86832592"/>
<dbReference type="CDD" id="cd06267">
    <property type="entry name" value="PBP1_LacI_sugar_binding-like"/>
    <property type="match status" value="1"/>
</dbReference>
<proteinExistence type="predicted"/>
<keyword evidence="3" id="KW-0804">Transcription</keyword>
<dbReference type="EMBL" id="JADBGF010000001">
    <property type="protein sequence ID" value="MBE1601998.1"/>
    <property type="molecule type" value="Genomic_DNA"/>
</dbReference>
<keyword evidence="1" id="KW-0805">Transcription regulation</keyword>
<dbReference type="PROSITE" id="PS50932">
    <property type="entry name" value="HTH_LACI_2"/>
    <property type="match status" value="1"/>
</dbReference>
<evidence type="ECO:0000256" key="2">
    <source>
        <dbReference type="ARBA" id="ARBA00023125"/>
    </source>
</evidence>
<keyword evidence="6" id="KW-1185">Reference proteome</keyword>
<sequence>MTPERDEDPARRRLRRPASIKDVAAAARVSPTTVSHVLSGNRPVAEETAERVRSVVSRLGYVPASTARNLQAGSTNVIGLLVPDITNQFFAELAKGVDDAAHDLGYGVILCNTEFDPDREDRYLEMLRGRFIDGMVYASGSPPSRGRLASLLGRFPIALADEVVPGLLEQTILVTADHRAGGRLIGEHLRELGHRRVLAISGPVDLVSSLERIAGFREAFGDAGVTEVEGAFVERSGYDVVAAALDGGGPRRFTAVFAANDLMALGAVAALEDAGLSVPDDVSVAGFDDIMLASRVHPRLTTVHQPAYDVGRTAGAQLLSYVHRDEVPPASRHILPVRLKVRASTAPVRPTR</sequence>
<dbReference type="Pfam" id="PF13377">
    <property type="entry name" value="Peripla_BP_3"/>
    <property type="match status" value="1"/>
</dbReference>
<evidence type="ECO:0000313" key="5">
    <source>
        <dbReference type="EMBL" id="MBE1601998.1"/>
    </source>
</evidence>
<dbReference type="InterPro" id="IPR000843">
    <property type="entry name" value="HTH_LacI"/>
</dbReference>
<evidence type="ECO:0000313" key="6">
    <source>
        <dbReference type="Proteomes" id="UP000629287"/>
    </source>
</evidence>
<evidence type="ECO:0000256" key="3">
    <source>
        <dbReference type="ARBA" id="ARBA00023163"/>
    </source>
</evidence>
<dbReference type="InterPro" id="IPR010982">
    <property type="entry name" value="Lambda_DNA-bd_dom_sf"/>
</dbReference>
<comment type="caution">
    <text evidence="5">The sequence shown here is derived from an EMBL/GenBank/DDBJ whole genome shotgun (WGS) entry which is preliminary data.</text>
</comment>
<evidence type="ECO:0000259" key="4">
    <source>
        <dbReference type="PROSITE" id="PS50932"/>
    </source>
</evidence>
<dbReference type="GO" id="GO:0003700">
    <property type="term" value="F:DNA-binding transcription factor activity"/>
    <property type="evidence" value="ECO:0007669"/>
    <property type="project" value="TreeGrafter"/>
</dbReference>
<accession>A0A8I0PI95</accession>
<dbReference type="RefSeq" id="WP_046919214.1">
    <property type="nucleotide sequence ID" value="NZ_JADBGF010000001.1"/>
</dbReference>
<dbReference type="Proteomes" id="UP000629287">
    <property type="component" value="Unassembled WGS sequence"/>
</dbReference>
<name>A0A8I0PI95_9ACTN</name>
<dbReference type="InterPro" id="IPR028082">
    <property type="entry name" value="Peripla_BP_I"/>
</dbReference>
<dbReference type="PROSITE" id="PS00356">
    <property type="entry name" value="HTH_LACI_1"/>
    <property type="match status" value="1"/>
</dbReference>
<dbReference type="InterPro" id="IPR046335">
    <property type="entry name" value="LacI/GalR-like_sensor"/>
</dbReference>
<protein>
    <submittedName>
        <fullName evidence="5">LacI family transcriptional regulator</fullName>
    </submittedName>
</protein>
<dbReference type="CDD" id="cd01392">
    <property type="entry name" value="HTH_LacI"/>
    <property type="match status" value="1"/>
</dbReference>
<reference evidence="5 6" key="1">
    <citation type="submission" date="2020-10" db="EMBL/GenBank/DDBJ databases">
        <title>Sequencing the genomes of 1000 actinobacteria strains.</title>
        <authorList>
            <person name="Klenk H.-P."/>
        </authorList>
    </citation>
    <scope>NUCLEOTIDE SEQUENCE [LARGE SCALE GENOMIC DNA]</scope>
    <source>
        <strain evidence="5 6">DSM 41803</strain>
    </source>
</reference>
<dbReference type="Gene3D" id="1.10.260.40">
    <property type="entry name" value="lambda repressor-like DNA-binding domains"/>
    <property type="match status" value="1"/>
</dbReference>
<dbReference type="Pfam" id="PF00356">
    <property type="entry name" value="LacI"/>
    <property type="match status" value="1"/>
</dbReference>
<gene>
    <name evidence="5" type="ORF">H4687_008127</name>
</gene>